<name>A0A1I8BVN2_MELHA</name>
<sequence length="88" mass="10212">MINFQIQVQEARSRSIGHIHDFMLTRALGDSLINLATSLLPHINHYAVQELDRVIEEHGEHWRAWISIAKNVFPELNSEMLSEFTDDD</sequence>
<evidence type="ECO:0000313" key="1">
    <source>
        <dbReference type="Proteomes" id="UP000095281"/>
    </source>
</evidence>
<proteinExistence type="predicted"/>
<reference evidence="2" key="1">
    <citation type="submission" date="2016-11" db="UniProtKB">
        <authorList>
            <consortium name="WormBaseParasite"/>
        </authorList>
    </citation>
    <scope>IDENTIFICATION</scope>
</reference>
<accession>A0A1I8BVN2</accession>
<dbReference type="Proteomes" id="UP000095281">
    <property type="component" value="Unplaced"/>
</dbReference>
<evidence type="ECO:0000313" key="2">
    <source>
        <dbReference type="WBParaSite" id="MhA1_Contig671.frz3.gene6"/>
    </source>
</evidence>
<organism evidence="1 2">
    <name type="scientific">Meloidogyne hapla</name>
    <name type="common">Root-knot nematode worm</name>
    <dbReference type="NCBI Taxonomy" id="6305"/>
    <lineage>
        <taxon>Eukaryota</taxon>
        <taxon>Metazoa</taxon>
        <taxon>Ecdysozoa</taxon>
        <taxon>Nematoda</taxon>
        <taxon>Chromadorea</taxon>
        <taxon>Rhabditida</taxon>
        <taxon>Tylenchina</taxon>
        <taxon>Tylenchomorpha</taxon>
        <taxon>Tylenchoidea</taxon>
        <taxon>Meloidogynidae</taxon>
        <taxon>Meloidogyninae</taxon>
        <taxon>Meloidogyne</taxon>
    </lineage>
</organism>
<keyword evidence="1" id="KW-1185">Reference proteome</keyword>
<dbReference type="WBParaSite" id="MhA1_Contig671.frz3.gene6">
    <property type="protein sequence ID" value="MhA1_Contig671.frz3.gene6"/>
    <property type="gene ID" value="MhA1_Contig671.frz3.gene6"/>
</dbReference>
<dbReference type="AlphaFoldDB" id="A0A1I8BVN2"/>
<protein>
    <submittedName>
        <fullName evidence="2">Uncharacterized protein</fullName>
    </submittedName>
</protein>